<feature type="compositionally biased region" description="Basic and acidic residues" evidence="1">
    <location>
        <begin position="341"/>
        <end position="350"/>
    </location>
</feature>
<feature type="compositionally biased region" description="Polar residues" evidence="1">
    <location>
        <begin position="86"/>
        <end position="116"/>
    </location>
</feature>
<feature type="region of interest" description="Disordered" evidence="1">
    <location>
        <begin position="745"/>
        <end position="809"/>
    </location>
</feature>
<feature type="compositionally biased region" description="Basic and acidic residues" evidence="1">
    <location>
        <begin position="71"/>
        <end position="83"/>
    </location>
</feature>
<feature type="region of interest" description="Disordered" evidence="1">
    <location>
        <begin position="881"/>
        <end position="927"/>
    </location>
</feature>
<feature type="region of interest" description="Disordered" evidence="1">
    <location>
        <begin position="390"/>
        <end position="445"/>
    </location>
</feature>
<dbReference type="Proteomes" id="UP000007148">
    <property type="component" value="Unassembled WGS sequence"/>
</dbReference>
<feature type="region of interest" description="Disordered" evidence="1">
    <location>
        <begin position="190"/>
        <end position="243"/>
    </location>
</feature>
<name>G4TVG7_SERID</name>
<protein>
    <recommendedName>
        <fullName evidence="4">Zinc-finger domain-containing protein</fullName>
    </recommendedName>
</protein>
<accession>G4TVG7</accession>
<dbReference type="InParanoid" id="G4TVG7"/>
<feature type="region of interest" description="Disordered" evidence="1">
    <location>
        <begin position="42"/>
        <end position="148"/>
    </location>
</feature>
<feature type="compositionally biased region" description="Polar residues" evidence="1">
    <location>
        <begin position="328"/>
        <end position="339"/>
    </location>
</feature>
<feature type="compositionally biased region" description="Polar residues" evidence="1">
    <location>
        <begin position="702"/>
        <end position="714"/>
    </location>
</feature>
<feature type="region of interest" description="Disordered" evidence="1">
    <location>
        <begin position="468"/>
        <end position="520"/>
    </location>
</feature>
<feature type="region of interest" description="Disordered" evidence="1">
    <location>
        <begin position="694"/>
        <end position="716"/>
    </location>
</feature>
<dbReference type="EMBL" id="CAFZ01000428">
    <property type="protein sequence ID" value="CCA75310.1"/>
    <property type="molecule type" value="Genomic_DNA"/>
</dbReference>
<feature type="compositionally biased region" description="Acidic residues" evidence="1">
    <location>
        <begin position="784"/>
        <end position="798"/>
    </location>
</feature>
<evidence type="ECO:0000313" key="3">
    <source>
        <dbReference type="Proteomes" id="UP000007148"/>
    </source>
</evidence>
<reference evidence="2 3" key="1">
    <citation type="journal article" date="2011" name="PLoS Pathog.">
        <title>Endophytic Life Strategies Decoded by Genome and Transcriptome Analyses of the Mutualistic Root Symbiont Piriformospora indica.</title>
        <authorList>
            <person name="Zuccaro A."/>
            <person name="Lahrmann U."/>
            <person name="Guldener U."/>
            <person name="Langen G."/>
            <person name="Pfiffi S."/>
            <person name="Biedenkopf D."/>
            <person name="Wong P."/>
            <person name="Samans B."/>
            <person name="Grimm C."/>
            <person name="Basiewicz M."/>
            <person name="Murat C."/>
            <person name="Martin F."/>
            <person name="Kogel K.H."/>
        </authorList>
    </citation>
    <scope>NUCLEOTIDE SEQUENCE [LARGE SCALE GENOMIC DNA]</scope>
    <source>
        <strain evidence="2 3">DSM 11827</strain>
    </source>
</reference>
<gene>
    <name evidence="2" type="ORF">PIIN_09295</name>
</gene>
<feature type="region of interest" description="Disordered" evidence="1">
    <location>
        <begin position="1"/>
        <end position="28"/>
    </location>
</feature>
<dbReference type="HOGENOM" id="CLU_294939_0_0_1"/>
<feature type="compositionally biased region" description="Basic residues" evidence="1">
    <location>
        <begin position="353"/>
        <end position="363"/>
    </location>
</feature>
<feature type="region of interest" description="Disordered" evidence="1">
    <location>
        <begin position="293"/>
        <end position="373"/>
    </location>
</feature>
<feature type="compositionally biased region" description="Polar residues" evidence="1">
    <location>
        <begin position="42"/>
        <end position="51"/>
    </location>
</feature>
<proteinExistence type="predicted"/>
<sequence length="1027" mass="112662">MLMTERSSILYQPSTSPTPGRVPTSQRRTVLGQIEEESSIRQLYATSSANDASVARRNRHRQDGSSNGFIKEAKASPRLDPKGYHTGSNTARRLRIQTTDESSPLSSDSTLEQLDPTTPDVVDFAPRSDSPDPLVKPQRSPKLTSTVELGINPPLNTTKMLHPSCVLQHPIHSTSGAFLDFESEDELTLSPRSTPRLSIDHASLSPNRQYHREYSREEEQSEAEFASESESSSSDLQALDQNTRPSLLVRQHLSTRGSKDIWSTPLYVVPGSDSDEAGMDRAFTVSATLTSEELEHEEVDRSRLANSDNEEDFVSHSRRVSLDRDSYRSLSPVTSTSSVDIDAHAREIAKGKQPLRGRARPRSPTRFCQSSRLQDSTEAVYSFLSYEHQIEDHTSSSSEPSGESPERRYPSLCEGSAPNPSSDEHALSQPSTSQDPHGGGSEDGFVIRPRRRFLGVGINHPIGSYARLMRRSPEQRSVSPPMGSIGPRLISERSFEESSSDSSNGVHRRPRKRRAAVADSEDEFVPIIPAPHTADRRLVQSPETSRAIPEEKRAAYLDNTCVDDVDLSAIRIKEPAGLRTETTKWCHNCRNARTQNKNRARCWNTGTSGDSNIRCNKTWCVPCLQKWYGFDDDAVSYALHGHIGDGQAKGTGLGIREDSWICPYCLDLCMCTQCTKHRVRVRFLPSKHAGLVGGQIPPPRMAQSSSRPTTSGNTVDPPLFPTQRKIQSLLAVPPHWLPKVSTPTAGLDPQYYEQTRPCTRDFPTGAPPPTAANHAPVVFNSGADLEDDGLSDSFTESDDDRRGVPSTSRHNYLVVAPGLRMPATRKRKQGRALTRTGLASLGPSGGRVSLCDLPQPLDAVLVSSNSIVETFGDVEMEDASFAETDPRQESVPRTVDPNLVFRPPASDTTISLPPLPASSPNDQHPRINYAQPDESITILSLDSTSQGNVPFAGVSTDAYMSDFSAHIGDEATWSTSILAPDVYPLQPLDLTPDPGEPVANPLLDLAELTLFGVEETTQRSNSASCII</sequence>
<organism evidence="2 3">
    <name type="scientific">Serendipita indica (strain DSM 11827)</name>
    <name type="common">Root endophyte fungus</name>
    <name type="synonym">Piriformospora indica</name>
    <dbReference type="NCBI Taxonomy" id="1109443"/>
    <lineage>
        <taxon>Eukaryota</taxon>
        <taxon>Fungi</taxon>
        <taxon>Dikarya</taxon>
        <taxon>Basidiomycota</taxon>
        <taxon>Agaricomycotina</taxon>
        <taxon>Agaricomycetes</taxon>
        <taxon>Sebacinales</taxon>
        <taxon>Serendipitaceae</taxon>
        <taxon>Serendipita</taxon>
    </lineage>
</organism>
<keyword evidence="3" id="KW-1185">Reference proteome</keyword>
<evidence type="ECO:0008006" key="4">
    <source>
        <dbReference type="Google" id="ProtNLM"/>
    </source>
</evidence>
<dbReference type="OrthoDB" id="298344at2759"/>
<comment type="caution">
    <text evidence="2">The sequence shown here is derived from an EMBL/GenBank/DDBJ whole genome shotgun (WGS) entry which is preliminary data.</text>
</comment>
<dbReference type="AlphaFoldDB" id="G4TVG7"/>
<evidence type="ECO:0000256" key="1">
    <source>
        <dbReference type="SAM" id="MobiDB-lite"/>
    </source>
</evidence>
<feature type="compositionally biased region" description="Basic residues" evidence="1">
    <location>
        <begin position="506"/>
        <end position="515"/>
    </location>
</feature>
<evidence type="ECO:0000313" key="2">
    <source>
        <dbReference type="EMBL" id="CCA75310.1"/>
    </source>
</evidence>